<dbReference type="Proteomes" id="UP001138500">
    <property type="component" value="Unassembled WGS sequence"/>
</dbReference>
<feature type="non-terminal residue" evidence="1">
    <location>
        <position position="1"/>
    </location>
</feature>
<gene>
    <name evidence="1" type="ORF">Tdes44962_MAKER10317</name>
</gene>
<sequence length="50" mass="5694">MRRFGTKKKTYTMWVVGSIIGCLGSCSGRCWRGVGCTILWWRSIGFRMGC</sequence>
<comment type="caution">
    <text evidence="1">The sequence shown here is derived from an EMBL/GenBank/DDBJ whole genome shotgun (WGS) entry which is preliminary data.</text>
</comment>
<dbReference type="EMBL" id="RIBY02002279">
    <property type="protein sequence ID" value="KAH9820916.1"/>
    <property type="molecule type" value="Genomic_DNA"/>
</dbReference>
<proteinExistence type="predicted"/>
<accession>A0A9W7SL17</accession>
<evidence type="ECO:0000313" key="2">
    <source>
        <dbReference type="Proteomes" id="UP001138500"/>
    </source>
</evidence>
<protein>
    <submittedName>
        <fullName evidence="1">Uncharacterized protein</fullName>
    </submittedName>
</protein>
<organism evidence="1 2">
    <name type="scientific">Teratosphaeria destructans</name>
    <dbReference type="NCBI Taxonomy" id="418781"/>
    <lineage>
        <taxon>Eukaryota</taxon>
        <taxon>Fungi</taxon>
        <taxon>Dikarya</taxon>
        <taxon>Ascomycota</taxon>
        <taxon>Pezizomycotina</taxon>
        <taxon>Dothideomycetes</taxon>
        <taxon>Dothideomycetidae</taxon>
        <taxon>Mycosphaerellales</taxon>
        <taxon>Teratosphaeriaceae</taxon>
        <taxon>Teratosphaeria</taxon>
    </lineage>
</organism>
<dbReference type="PROSITE" id="PS51257">
    <property type="entry name" value="PROKAR_LIPOPROTEIN"/>
    <property type="match status" value="1"/>
</dbReference>
<evidence type="ECO:0000313" key="1">
    <source>
        <dbReference type="EMBL" id="KAH9820916.1"/>
    </source>
</evidence>
<name>A0A9W7SL17_9PEZI</name>
<dbReference type="AlphaFoldDB" id="A0A9W7SL17"/>
<keyword evidence="2" id="KW-1185">Reference proteome</keyword>
<reference evidence="1 2" key="2">
    <citation type="journal article" date="2021" name="Curr. Genet.">
        <title>Genetic response to nitrogen starvation in the aggressive Eucalyptus foliar pathogen Teratosphaeria destructans.</title>
        <authorList>
            <person name="Havenga M."/>
            <person name="Wingfield B.D."/>
            <person name="Wingfield M.J."/>
            <person name="Dreyer L.L."/>
            <person name="Roets F."/>
            <person name="Aylward J."/>
        </authorList>
    </citation>
    <scope>NUCLEOTIDE SEQUENCE [LARGE SCALE GENOMIC DNA]</scope>
    <source>
        <strain evidence="1">CMW44962</strain>
    </source>
</reference>
<reference evidence="1 2" key="1">
    <citation type="journal article" date="2018" name="IMA Fungus">
        <title>IMA Genome-F 10: Nine draft genome sequences of Claviceps purpurea s.lat., including C. arundinis, C. humidiphila, and C. cf. spartinae, pseudomolecules for the pitch canker pathogen Fusarium circinatum, draft genome of Davidsoniella eucalypti, Grosmannia galeiformis, Quambalaria eucalypti, and Teratosphaeria destructans.</title>
        <authorList>
            <person name="Wingfield B.D."/>
            <person name="Liu M."/>
            <person name="Nguyen H.D."/>
            <person name="Lane F.A."/>
            <person name="Morgan S.W."/>
            <person name="De Vos L."/>
            <person name="Wilken P.M."/>
            <person name="Duong T.A."/>
            <person name="Aylward J."/>
            <person name="Coetzee M.P."/>
            <person name="Dadej K."/>
            <person name="De Beer Z.W."/>
            <person name="Findlay W."/>
            <person name="Havenga M."/>
            <person name="Kolarik M."/>
            <person name="Menzies J.G."/>
            <person name="Naidoo K."/>
            <person name="Pochopski O."/>
            <person name="Shoukouhi P."/>
            <person name="Santana Q.C."/>
            <person name="Seifert K.A."/>
            <person name="Soal N."/>
            <person name="Steenkamp E.T."/>
            <person name="Tatham C.T."/>
            <person name="van der Nest M.A."/>
            <person name="Wingfield M.J."/>
        </authorList>
    </citation>
    <scope>NUCLEOTIDE SEQUENCE [LARGE SCALE GENOMIC DNA]</scope>
    <source>
        <strain evidence="1">CMW44962</strain>
    </source>
</reference>